<reference evidence="1" key="1">
    <citation type="journal article" date="2016" name="Nature">
        <title>Host genome integration and giant virus-induced reactivation of the virophage mavirus.</title>
        <authorList>
            <person name="Fischer M.G."/>
            <person name="Hackl T."/>
        </authorList>
    </citation>
    <scope>NUCLEOTIDE SEQUENCE [LARGE SCALE GENOMIC DNA]</scope>
    <source>
        <strain evidence="1">Endo_mavirus</strain>
    </source>
</reference>
<name>A0A1L4BKA3_9VIRU</name>
<dbReference type="PDB" id="6G42">
    <property type="method" value="X-ray"/>
    <property type="resolution" value="2.70 A"/>
    <property type="chains" value="A/B/C/D/E=1-303"/>
</dbReference>
<protein>
    <submittedName>
        <fullName evidence="1">Minor capsid protein</fullName>
    </submittedName>
</protein>
<dbReference type="EMBL" id="KU052222">
    <property type="protein sequence ID" value="API81734.1"/>
    <property type="molecule type" value="Genomic_DNA"/>
</dbReference>
<keyword evidence="2 3" id="KW-0002">3D-structure</keyword>
<reference evidence="2 3" key="2">
    <citation type="journal article" date="2018" name="Proc. Natl. Acad. Sci. U.S.A.">
        <title>Capsid protein structure, self-assembly, and processing reveal morphogenesis of the marine virophage mavirus.</title>
        <authorList>
            <person name="Born D."/>
            <person name="Reuter L."/>
            <person name="Mersdorf U."/>
            <person name="Mueller M."/>
            <person name="Fischer M.G."/>
            <person name="Meinhart A."/>
            <person name="Reinstein J."/>
        </authorList>
    </citation>
    <scope>X-RAY CRYSTALLOGRAPHY (2.70 ANGSTROMS)</scope>
</reference>
<organism evidence="1">
    <name type="scientific">Cafeteriavirus-dependent mavirus</name>
    <dbReference type="NCBI Taxonomy" id="1932923"/>
    <lineage>
        <taxon>Viruses</taxon>
        <taxon>Varidnaviria</taxon>
        <taxon>Bamfordvirae</taxon>
        <taxon>Preplasmiviricota</taxon>
        <taxon>Polisuviricotina</taxon>
        <taxon>Virophaviricetes</taxon>
        <taxon>Lavidavirales</taxon>
        <taxon>Maviroviridae</taxon>
        <taxon>Mavirus</taxon>
        <taxon>Mavirus cafeteriae</taxon>
    </lineage>
</organism>
<evidence type="ECO:0007829" key="2">
    <source>
        <dbReference type="PDB" id="6G41"/>
    </source>
</evidence>
<evidence type="ECO:0000313" key="1">
    <source>
        <dbReference type="EMBL" id="API81734.1"/>
    </source>
</evidence>
<dbReference type="PDBsum" id="6G41"/>
<dbReference type="PDBsum" id="6G42"/>
<dbReference type="SMR" id="A0A1L4BKA3"/>
<sequence length="303" mass="35225">MKQYIWLNETIKSNKQLAGPRGSYKRPVSVDIFRSSTILDPDKNYLLIVEEFHLHKIRLPLFKPAGHDYQVGIFNRSTDEIMGVREVDFSTFVDEDGYMYDYVDVGTAINETLAGLCDGIIGEEDIPVFSFNKHSKKFEITTTENFRNGHFIMFNDDMRVDFNSFEFDDIDEEYSLVILNEDVETQDASTLEFLTPISHIVIESNDLPVSYELLPSISKNTTISDNTGVFLTNYKYLQQNNQDYNSILFRVENSSNKYHNILQTNFNRFNLSFTIYDYDNEKHPLTLLPQTVIQLKLLFESID</sequence>
<dbReference type="PDB" id="6G41">
    <property type="method" value="X-ray"/>
    <property type="resolution" value="2.90 A"/>
    <property type="chains" value="A/B/C/D/E/F/G/H/I/J=1-303"/>
</dbReference>
<accession>A0A1L4BKA3</accession>
<proteinExistence type="evidence at protein level"/>
<gene>
    <name evidence="1" type="primary">MV17</name>
    <name evidence="1" type="ORF">Mvrk_gpp17</name>
</gene>
<evidence type="ECO:0007829" key="3">
    <source>
        <dbReference type="PDB" id="6G42"/>
    </source>
</evidence>